<proteinExistence type="predicted"/>
<feature type="compositionally biased region" description="Low complexity" evidence="1">
    <location>
        <begin position="264"/>
        <end position="281"/>
    </location>
</feature>
<sequence length="312" mass="31853">MPATEAKTLLQFLLDLLRDPQTQAEFDQNPQATLAAAGLDGMCFADVRDALPLVMDHAPASVAARYDDDVRAASASAVAVVGEEHHHHGGGGEHHWIPGPVLPPHTPEVEKVIQQLQYVTNNYAYDSHDTNFETNLEQNIRANGDVTTTLDIDPTVASGDGAVAVGGDNSAPIATDGAVAGDGNMINGDGTAAFGDGDATSVGGSIGADNGGAVSLTDAATGENTDESATNFGSGAASSQGDATPDNSETETISVTDESDNSDNSDNSVNDSNNETSTETTTETDESISDSVFSDGGPITAADEDGLDALDD</sequence>
<name>A0ABU8MHA8_9PSEU</name>
<dbReference type="InterPro" id="IPR049709">
    <property type="entry name" value="IniB-like_N"/>
</dbReference>
<feature type="compositionally biased region" description="Acidic residues" evidence="1">
    <location>
        <begin position="302"/>
        <end position="312"/>
    </location>
</feature>
<evidence type="ECO:0000256" key="1">
    <source>
        <dbReference type="SAM" id="MobiDB-lite"/>
    </source>
</evidence>
<dbReference type="EMBL" id="JBBEGN010000001">
    <property type="protein sequence ID" value="MEJ2866674.1"/>
    <property type="molecule type" value="Genomic_DNA"/>
</dbReference>
<dbReference type="NCBIfam" id="NF038175">
    <property type="entry name" value="IniB_NTERM"/>
    <property type="match status" value="1"/>
</dbReference>
<gene>
    <name evidence="2" type="ORF">WCD74_02800</name>
</gene>
<feature type="compositionally biased region" description="Polar residues" evidence="1">
    <location>
        <begin position="227"/>
        <end position="253"/>
    </location>
</feature>
<accession>A0ABU8MHA8</accession>
<dbReference type="RefSeq" id="WP_337693289.1">
    <property type="nucleotide sequence ID" value="NZ_JBBEGN010000001.1"/>
</dbReference>
<organism evidence="2 3">
    <name type="scientific">Actinomycetospora aurantiaca</name>
    <dbReference type="NCBI Taxonomy" id="3129233"/>
    <lineage>
        <taxon>Bacteria</taxon>
        <taxon>Bacillati</taxon>
        <taxon>Actinomycetota</taxon>
        <taxon>Actinomycetes</taxon>
        <taxon>Pseudonocardiales</taxon>
        <taxon>Pseudonocardiaceae</taxon>
        <taxon>Actinomycetospora</taxon>
    </lineage>
</organism>
<evidence type="ECO:0000313" key="2">
    <source>
        <dbReference type="EMBL" id="MEJ2866674.1"/>
    </source>
</evidence>
<dbReference type="Proteomes" id="UP001385809">
    <property type="component" value="Unassembled WGS sequence"/>
</dbReference>
<keyword evidence="3" id="KW-1185">Reference proteome</keyword>
<reference evidence="2 3" key="1">
    <citation type="submission" date="2024-03" db="EMBL/GenBank/DDBJ databases">
        <title>Actinomycetospora sp. OC33-EN08, a novel actinomycete isolated from wild orchid (Aerides multiflora).</title>
        <authorList>
            <person name="Suriyachadkun C."/>
        </authorList>
    </citation>
    <scope>NUCLEOTIDE SEQUENCE [LARGE SCALE GENOMIC DNA]</scope>
    <source>
        <strain evidence="2 3">OC33-EN08</strain>
    </source>
</reference>
<comment type="caution">
    <text evidence="2">The sequence shown here is derived from an EMBL/GenBank/DDBJ whole genome shotgun (WGS) entry which is preliminary data.</text>
</comment>
<protein>
    <submittedName>
        <fullName evidence="2">IniB N-terminal domain-containing protein</fullName>
    </submittedName>
</protein>
<feature type="region of interest" description="Disordered" evidence="1">
    <location>
        <begin position="223"/>
        <end position="312"/>
    </location>
</feature>
<evidence type="ECO:0000313" key="3">
    <source>
        <dbReference type="Proteomes" id="UP001385809"/>
    </source>
</evidence>